<dbReference type="Pfam" id="PF00171">
    <property type="entry name" value="Aldedh"/>
    <property type="match status" value="1"/>
</dbReference>
<dbReference type="SUPFAM" id="SSF53720">
    <property type="entry name" value="ALDH-like"/>
    <property type="match status" value="1"/>
</dbReference>
<dbReference type="PANTHER" id="PTHR42991">
    <property type="entry name" value="ALDEHYDE DEHYDROGENASE"/>
    <property type="match status" value="1"/>
</dbReference>
<dbReference type="InterPro" id="IPR029510">
    <property type="entry name" value="Ald_DH_CS_GLU"/>
</dbReference>
<dbReference type="InterPro" id="IPR000595">
    <property type="entry name" value="cNMP-bd_dom"/>
</dbReference>
<sequence>MILHSGTTGKELYVINPLTGGRALPVHNPGTGAVLGEMPVATEDEARAAVRTAQDARTAMAATASHERARLLAKVADGIEARAEELARDLAAENGKPIRQTREEIAAAVRIFRGFAGEATRIFGRQIPLDAVPGLENHLAVTVREPIGVVAAIVPFNYPVELWAHKAAAALAAGNAVIVKPPEKCPLTLMEIGRIIEAAGFPEAAHQIVPGGPELARFLATADGVQMISLTGSTAAGKAIAELAAGTLKRTHLELGGNDALIVCADADVERAAEAVVLGRLARGNGQICCAVKRVYVEDGVYDAFADALEAQARKLVVGDQLDEATDVGPLITEPAAVAVDQAIRAAVNDGARVVVGGPRDGAFVPPTVLVDVAPHAEAVAEEIFGPVAPLLRVADAMEAVRLANESAYGLQAAIFTRDIGRAFSVARRLQVGGVVINGSTALRAENLPFGGVKLTGGAREGLHDTLLDMTEQKTIIVMDGLA</sequence>
<evidence type="ECO:0000313" key="6">
    <source>
        <dbReference type="EMBL" id="GII36111.1"/>
    </source>
</evidence>
<evidence type="ECO:0000256" key="3">
    <source>
        <dbReference type="PROSITE-ProRule" id="PRU10007"/>
    </source>
</evidence>
<dbReference type="Proteomes" id="UP000622547">
    <property type="component" value="Unassembled WGS sequence"/>
</dbReference>
<dbReference type="Gene3D" id="3.40.309.10">
    <property type="entry name" value="Aldehyde Dehydrogenase, Chain A, domain 2"/>
    <property type="match status" value="1"/>
</dbReference>
<protein>
    <submittedName>
        <fullName evidence="6">Aldehyde dehydrogenase</fullName>
    </submittedName>
</protein>
<evidence type="ECO:0000256" key="2">
    <source>
        <dbReference type="ARBA" id="ARBA00023002"/>
    </source>
</evidence>
<comment type="similarity">
    <text evidence="1 4">Belongs to the aldehyde dehydrogenase family.</text>
</comment>
<organism evidence="6 7">
    <name type="scientific">Planotetraspora phitsanulokensis</name>
    <dbReference type="NCBI Taxonomy" id="575192"/>
    <lineage>
        <taxon>Bacteria</taxon>
        <taxon>Bacillati</taxon>
        <taxon>Actinomycetota</taxon>
        <taxon>Actinomycetes</taxon>
        <taxon>Streptosporangiales</taxon>
        <taxon>Streptosporangiaceae</taxon>
        <taxon>Planotetraspora</taxon>
    </lineage>
</organism>
<evidence type="ECO:0000256" key="4">
    <source>
        <dbReference type="RuleBase" id="RU003345"/>
    </source>
</evidence>
<dbReference type="FunFam" id="3.40.309.10:FF:000009">
    <property type="entry name" value="Aldehyde dehydrogenase A"/>
    <property type="match status" value="1"/>
</dbReference>
<evidence type="ECO:0000259" key="5">
    <source>
        <dbReference type="PROSITE" id="PS50042"/>
    </source>
</evidence>
<reference evidence="6 7" key="1">
    <citation type="submission" date="2021-01" db="EMBL/GenBank/DDBJ databases">
        <title>Whole genome shotgun sequence of Planotetraspora phitsanulokensis NBRC 104273.</title>
        <authorList>
            <person name="Komaki H."/>
            <person name="Tamura T."/>
        </authorList>
    </citation>
    <scope>NUCLEOTIDE SEQUENCE [LARGE SCALE GENOMIC DNA]</scope>
    <source>
        <strain evidence="6 7">NBRC 104273</strain>
    </source>
</reference>
<dbReference type="InterPro" id="IPR016161">
    <property type="entry name" value="Ald_DH/histidinol_DH"/>
</dbReference>
<evidence type="ECO:0000256" key="1">
    <source>
        <dbReference type="ARBA" id="ARBA00009986"/>
    </source>
</evidence>
<dbReference type="InterPro" id="IPR015590">
    <property type="entry name" value="Aldehyde_DH_dom"/>
</dbReference>
<gene>
    <name evidence="6" type="ORF">Pph01_11140</name>
</gene>
<name>A0A8J3XD07_9ACTN</name>
<feature type="domain" description="Cyclic nucleotide-binding" evidence="5">
    <location>
        <begin position="1"/>
        <end position="89"/>
    </location>
</feature>
<dbReference type="InterPro" id="IPR016163">
    <property type="entry name" value="Ald_DH_C"/>
</dbReference>
<dbReference type="PROSITE" id="PS00687">
    <property type="entry name" value="ALDEHYDE_DEHYDR_GLU"/>
    <property type="match status" value="1"/>
</dbReference>
<dbReference type="PANTHER" id="PTHR42991:SF1">
    <property type="entry name" value="ALDEHYDE DEHYDROGENASE"/>
    <property type="match status" value="1"/>
</dbReference>
<accession>A0A8J3XD07</accession>
<evidence type="ECO:0000313" key="7">
    <source>
        <dbReference type="Proteomes" id="UP000622547"/>
    </source>
</evidence>
<dbReference type="FunFam" id="3.40.605.10:FF:000007">
    <property type="entry name" value="NAD/NADP-dependent betaine aldehyde dehydrogenase"/>
    <property type="match status" value="1"/>
</dbReference>
<keyword evidence="7" id="KW-1185">Reference proteome</keyword>
<proteinExistence type="inferred from homology"/>
<comment type="caution">
    <text evidence="6">The sequence shown here is derived from an EMBL/GenBank/DDBJ whole genome shotgun (WGS) entry which is preliminary data.</text>
</comment>
<dbReference type="InterPro" id="IPR016162">
    <property type="entry name" value="Ald_DH_N"/>
</dbReference>
<keyword evidence="2 4" id="KW-0560">Oxidoreductase</keyword>
<dbReference type="AlphaFoldDB" id="A0A8J3XD07"/>
<dbReference type="InterPro" id="IPR051020">
    <property type="entry name" value="ALDH-related_metabolic_enz"/>
</dbReference>
<feature type="active site" evidence="3">
    <location>
        <position position="254"/>
    </location>
</feature>
<dbReference type="EMBL" id="BOOP01000003">
    <property type="protein sequence ID" value="GII36111.1"/>
    <property type="molecule type" value="Genomic_DNA"/>
</dbReference>
<dbReference type="GO" id="GO:0008911">
    <property type="term" value="F:lactaldehyde dehydrogenase (NAD+) activity"/>
    <property type="evidence" value="ECO:0007669"/>
    <property type="project" value="TreeGrafter"/>
</dbReference>
<dbReference type="RefSeq" id="WP_308441873.1">
    <property type="nucleotide sequence ID" value="NZ_BOOP01000003.1"/>
</dbReference>
<dbReference type="PROSITE" id="PS50042">
    <property type="entry name" value="CNMP_BINDING_3"/>
    <property type="match status" value="1"/>
</dbReference>
<dbReference type="Gene3D" id="3.40.605.10">
    <property type="entry name" value="Aldehyde Dehydrogenase, Chain A, domain 1"/>
    <property type="match status" value="1"/>
</dbReference>